<comment type="caution">
    <text evidence="1">The sequence shown here is derived from an EMBL/GenBank/DDBJ whole genome shotgun (WGS) entry which is preliminary data.</text>
</comment>
<name>A0ABN7VTR6_GIGMA</name>
<sequence>FTHLSLTKHSAKEEYIAICNPCTSASKCHNAPTLTTIPDALTNVSIFYWCWLFLIHLSCSLGCAQNSNCFIYYYYLTSEFGLSKNI</sequence>
<reference evidence="1 2" key="1">
    <citation type="submission" date="2021-06" db="EMBL/GenBank/DDBJ databases">
        <authorList>
            <person name="Kallberg Y."/>
            <person name="Tangrot J."/>
            <person name="Rosling A."/>
        </authorList>
    </citation>
    <scope>NUCLEOTIDE SEQUENCE [LARGE SCALE GENOMIC DNA]</scope>
    <source>
        <strain evidence="1 2">120-4 pot B 10/14</strain>
    </source>
</reference>
<accession>A0ABN7VTR6</accession>
<dbReference type="Proteomes" id="UP000789901">
    <property type="component" value="Unassembled WGS sequence"/>
</dbReference>
<evidence type="ECO:0000313" key="1">
    <source>
        <dbReference type="EMBL" id="CAG8795974.1"/>
    </source>
</evidence>
<dbReference type="EMBL" id="CAJVQB010021006">
    <property type="protein sequence ID" value="CAG8795974.1"/>
    <property type="molecule type" value="Genomic_DNA"/>
</dbReference>
<feature type="non-terminal residue" evidence="1">
    <location>
        <position position="1"/>
    </location>
</feature>
<gene>
    <name evidence="1" type="ORF">GMARGA_LOCUS22099</name>
</gene>
<proteinExistence type="predicted"/>
<keyword evidence="2" id="KW-1185">Reference proteome</keyword>
<organism evidence="1 2">
    <name type="scientific">Gigaspora margarita</name>
    <dbReference type="NCBI Taxonomy" id="4874"/>
    <lineage>
        <taxon>Eukaryota</taxon>
        <taxon>Fungi</taxon>
        <taxon>Fungi incertae sedis</taxon>
        <taxon>Mucoromycota</taxon>
        <taxon>Glomeromycotina</taxon>
        <taxon>Glomeromycetes</taxon>
        <taxon>Diversisporales</taxon>
        <taxon>Gigasporaceae</taxon>
        <taxon>Gigaspora</taxon>
    </lineage>
</organism>
<protein>
    <submittedName>
        <fullName evidence="1">35994_t:CDS:1</fullName>
    </submittedName>
</protein>
<evidence type="ECO:0000313" key="2">
    <source>
        <dbReference type="Proteomes" id="UP000789901"/>
    </source>
</evidence>